<dbReference type="FunFam" id="2.60.40.420:FF:000003">
    <property type="entry name" value="Blue copper"/>
    <property type="match status" value="1"/>
</dbReference>
<gene>
    <name evidence="7" type="ORF">MERR_LOCUS11155</name>
</gene>
<evidence type="ECO:0000256" key="5">
    <source>
        <dbReference type="SAM" id="SignalP"/>
    </source>
</evidence>
<name>A0A6D2I867_9BRAS</name>
<dbReference type="Pfam" id="PF02298">
    <property type="entry name" value="Cu_bind_like"/>
    <property type="match status" value="1"/>
</dbReference>
<feature type="signal peptide" evidence="5">
    <location>
        <begin position="1"/>
        <end position="29"/>
    </location>
</feature>
<keyword evidence="1" id="KW-0472">Membrane</keyword>
<dbReference type="GO" id="GO:0098552">
    <property type="term" value="C:side of membrane"/>
    <property type="evidence" value="ECO:0007669"/>
    <property type="project" value="UniProtKB-KW"/>
</dbReference>
<organism evidence="7 8">
    <name type="scientific">Microthlaspi erraticum</name>
    <dbReference type="NCBI Taxonomy" id="1685480"/>
    <lineage>
        <taxon>Eukaryota</taxon>
        <taxon>Viridiplantae</taxon>
        <taxon>Streptophyta</taxon>
        <taxon>Embryophyta</taxon>
        <taxon>Tracheophyta</taxon>
        <taxon>Spermatophyta</taxon>
        <taxon>Magnoliopsida</taxon>
        <taxon>eudicotyledons</taxon>
        <taxon>Gunneridae</taxon>
        <taxon>Pentapetalae</taxon>
        <taxon>rosids</taxon>
        <taxon>malvids</taxon>
        <taxon>Brassicales</taxon>
        <taxon>Brassicaceae</taxon>
        <taxon>Coluteocarpeae</taxon>
        <taxon>Microthlaspi</taxon>
    </lineage>
</organism>
<evidence type="ECO:0000259" key="6">
    <source>
        <dbReference type="PROSITE" id="PS51485"/>
    </source>
</evidence>
<dbReference type="InterPro" id="IPR039391">
    <property type="entry name" value="Phytocyanin-like"/>
</dbReference>
<keyword evidence="8" id="KW-1185">Reference proteome</keyword>
<sequence>MASTTTTKKIFGFMLMITAFTVLLGFCSATTFKVGDSDGWTAKDDKYHGWAEGKEFNVGDSLLFEYDHNFNDVVPVIRLDYDLCQSSFAEAVYKTGQDVVTLTKPGHHYFISSNPARCKSGQKLDVHVLGDELAELEFKLNPMTESLHSPWKSQVTISSDSSNQEPVDRLTMWLRKFQRFGLGLS</sequence>
<dbReference type="PANTHER" id="PTHR33021:SF235">
    <property type="entry name" value="COPPER ION BINDING _ ELECTRON CARRIER PROTEIN-RELATED"/>
    <property type="match status" value="1"/>
</dbReference>
<dbReference type="OrthoDB" id="1164428at2759"/>
<keyword evidence="4" id="KW-0325">Glycoprotein</keyword>
<comment type="caution">
    <text evidence="7">The sequence shown here is derived from an EMBL/GenBank/DDBJ whole genome shotgun (WGS) entry which is preliminary data.</text>
</comment>
<dbReference type="GO" id="GO:0046872">
    <property type="term" value="F:metal ion binding"/>
    <property type="evidence" value="ECO:0007669"/>
    <property type="project" value="UniProtKB-KW"/>
</dbReference>
<dbReference type="EMBL" id="CACVBM020000843">
    <property type="protein sequence ID" value="CAA7023920.1"/>
    <property type="molecule type" value="Genomic_DNA"/>
</dbReference>
<dbReference type="Proteomes" id="UP000467841">
    <property type="component" value="Unassembled WGS sequence"/>
</dbReference>
<keyword evidence="5" id="KW-0732">Signal</keyword>
<dbReference type="GO" id="GO:0005886">
    <property type="term" value="C:plasma membrane"/>
    <property type="evidence" value="ECO:0007669"/>
    <property type="project" value="TreeGrafter"/>
</dbReference>
<feature type="domain" description="Phytocyanin" evidence="6">
    <location>
        <begin position="30"/>
        <end position="130"/>
    </location>
</feature>
<dbReference type="InterPro" id="IPR003245">
    <property type="entry name" value="Phytocyanin_dom"/>
</dbReference>
<dbReference type="PROSITE" id="PS51485">
    <property type="entry name" value="PHYTOCYANIN"/>
    <property type="match status" value="1"/>
</dbReference>
<dbReference type="SUPFAM" id="SSF49503">
    <property type="entry name" value="Cupredoxins"/>
    <property type="match status" value="1"/>
</dbReference>
<evidence type="ECO:0000313" key="8">
    <source>
        <dbReference type="Proteomes" id="UP000467841"/>
    </source>
</evidence>
<keyword evidence="1" id="KW-0449">Lipoprotein</keyword>
<protein>
    <recommendedName>
        <fullName evidence="6">Phytocyanin domain-containing protein</fullName>
    </recommendedName>
</protein>
<proteinExistence type="predicted"/>
<accession>A0A6D2I867</accession>
<evidence type="ECO:0000256" key="2">
    <source>
        <dbReference type="ARBA" id="ARBA00022723"/>
    </source>
</evidence>
<dbReference type="Gene3D" id="2.60.40.420">
    <property type="entry name" value="Cupredoxins - blue copper proteins"/>
    <property type="match status" value="1"/>
</dbReference>
<evidence type="ECO:0000256" key="1">
    <source>
        <dbReference type="ARBA" id="ARBA00022622"/>
    </source>
</evidence>
<evidence type="ECO:0000256" key="4">
    <source>
        <dbReference type="ARBA" id="ARBA00023180"/>
    </source>
</evidence>
<keyword evidence="2" id="KW-0479">Metal-binding</keyword>
<keyword evidence="1" id="KW-0336">GPI-anchor</keyword>
<evidence type="ECO:0000313" key="7">
    <source>
        <dbReference type="EMBL" id="CAA7023920.1"/>
    </source>
</evidence>
<reference evidence="7" key="1">
    <citation type="submission" date="2020-01" db="EMBL/GenBank/DDBJ databases">
        <authorList>
            <person name="Mishra B."/>
        </authorList>
    </citation>
    <scope>NUCLEOTIDE SEQUENCE [LARGE SCALE GENOMIC DNA]</scope>
</reference>
<dbReference type="PANTHER" id="PTHR33021">
    <property type="entry name" value="BLUE COPPER PROTEIN"/>
    <property type="match status" value="1"/>
</dbReference>
<evidence type="ECO:0000256" key="3">
    <source>
        <dbReference type="ARBA" id="ARBA00023008"/>
    </source>
</evidence>
<dbReference type="AlphaFoldDB" id="A0A6D2I867"/>
<feature type="chain" id="PRO_5025502108" description="Phytocyanin domain-containing protein" evidence="5">
    <location>
        <begin position="30"/>
        <end position="185"/>
    </location>
</feature>
<dbReference type="GO" id="GO:0009055">
    <property type="term" value="F:electron transfer activity"/>
    <property type="evidence" value="ECO:0007669"/>
    <property type="project" value="InterPro"/>
</dbReference>
<dbReference type="InterPro" id="IPR008972">
    <property type="entry name" value="Cupredoxin"/>
</dbReference>
<keyword evidence="3" id="KW-0186">Copper</keyword>